<name>A0ACB8SDM8_9AGAM</name>
<reference evidence="1" key="1">
    <citation type="submission" date="2021-03" db="EMBL/GenBank/DDBJ databases">
        <authorList>
            <consortium name="DOE Joint Genome Institute"/>
            <person name="Ahrendt S."/>
            <person name="Looney B.P."/>
            <person name="Miyauchi S."/>
            <person name="Morin E."/>
            <person name="Drula E."/>
            <person name="Courty P.E."/>
            <person name="Chicoki N."/>
            <person name="Fauchery L."/>
            <person name="Kohler A."/>
            <person name="Kuo A."/>
            <person name="Labutti K."/>
            <person name="Pangilinan J."/>
            <person name="Lipzen A."/>
            <person name="Riley R."/>
            <person name="Andreopoulos W."/>
            <person name="He G."/>
            <person name="Johnson J."/>
            <person name="Barry K.W."/>
            <person name="Grigoriev I.V."/>
            <person name="Nagy L."/>
            <person name="Hibbett D."/>
            <person name="Henrissat B."/>
            <person name="Matheny P.B."/>
            <person name="Labbe J."/>
            <person name="Martin F."/>
        </authorList>
    </citation>
    <scope>NUCLEOTIDE SEQUENCE</scope>
    <source>
        <strain evidence="1">HHB10654</strain>
    </source>
</reference>
<accession>A0ACB8SDM8</accession>
<proteinExistence type="predicted"/>
<evidence type="ECO:0000313" key="1">
    <source>
        <dbReference type="EMBL" id="KAI0054589.1"/>
    </source>
</evidence>
<evidence type="ECO:0000313" key="2">
    <source>
        <dbReference type="Proteomes" id="UP000814140"/>
    </source>
</evidence>
<gene>
    <name evidence="1" type="ORF">BV25DRAFT_1833596</name>
</gene>
<protein>
    <submittedName>
        <fullName evidence="1">Uncharacterized protein</fullName>
    </submittedName>
</protein>
<dbReference type="Proteomes" id="UP000814140">
    <property type="component" value="Unassembled WGS sequence"/>
</dbReference>
<sequence length="232" mass="26077">MSHRRSRLLTPSTSPVHGAAQSKAHLDEMREKYVFFAVHAERSRATGSAMLVPGKEANELYDRMHTEFKTNPKYPRPRFPRTKAGKDEYMRKCLVVCNEPAVTKEDYMIHWFTASVALQFISQCALDRSRASRQAIGQALREIDDILAPDRQPYKLPADAFDAPKLLDWVGLSFTDPATKIHYSVEDAGTSVTIGAHFVLQTKDGRHEQVPSKDFAKMVAGLSIPSEDSEEP</sequence>
<reference evidence="1" key="2">
    <citation type="journal article" date="2022" name="New Phytol.">
        <title>Evolutionary transition to the ectomycorrhizal habit in the genomes of a hyperdiverse lineage of mushroom-forming fungi.</title>
        <authorList>
            <person name="Looney B."/>
            <person name="Miyauchi S."/>
            <person name="Morin E."/>
            <person name="Drula E."/>
            <person name="Courty P.E."/>
            <person name="Kohler A."/>
            <person name="Kuo A."/>
            <person name="LaButti K."/>
            <person name="Pangilinan J."/>
            <person name="Lipzen A."/>
            <person name="Riley R."/>
            <person name="Andreopoulos W."/>
            <person name="He G."/>
            <person name="Johnson J."/>
            <person name="Nolan M."/>
            <person name="Tritt A."/>
            <person name="Barry K.W."/>
            <person name="Grigoriev I.V."/>
            <person name="Nagy L.G."/>
            <person name="Hibbett D."/>
            <person name="Henrissat B."/>
            <person name="Matheny P.B."/>
            <person name="Labbe J."/>
            <person name="Martin F.M."/>
        </authorList>
    </citation>
    <scope>NUCLEOTIDE SEQUENCE</scope>
    <source>
        <strain evidence="1">HHB10654</strain>
    </source>
</reference>
<dbReference type="EMBL" id="MU277387">
    <property type="protein sequence ID" value="KAI0054589.1"/>
    <property type="molecule type" value="Genomic_DNA"/>
</dbReference>
<keyword evidence="2" id="KW-1185">Reference proteome</keyword>
<comment type="caution">
    <text evidence="1">The sequence shown here is derived from an EMBL/GenBank/DDBJ whole genome shotgun (WGS) entry which is preliminary data.</text>
</comment>
<organism evidence="1 2">
    <name type="scientific">Artomyces pyxidatus</name>
    <dbReference type="NCBI Taxonomy" id="48021"/>
    <lineage>
        <taxon>Eukaryota</taxon>
        <taxon>Fungi</taxon>
        <taxon>Dikarya</taxon>
        <taxon>Basidiomycota</taxon>
        <taxon>Agaricomycotina</taxon>
        <taxon>Agaricomycetes</taxon>
        <taxon>Russulales</taxon>
        <taxon>Auriscalpiaceae</taxon>
        <taxon>Artomyces</taxon>
    </lineage>
</organism>